<keyword evidence="4 8" id="KW-0812">Transmembrane</keyword>
<name>A0A3N9TG00_9VIBR</name>
<comment type="cofactor">
    <cofactor evidence="8">
        <name>FMN</name>
        <dbReference type="ChEBI" id="CHEBI:58210"/>
    </cofactor>
    <text evidence="8">Binds 1 FMN per subunit.</text>
</comment>
<keyword evidence="8" id="KW-0288">FMN</keyword>
<keyword evidence="6 8" id="KW-0408">Iron</keyword>
<evidence type="ECO:0000256" key="3">
    <source>
        <dbReference type="ARBA" id="ARBA00022617"/>
    </source>
</evidence>
<feature type="transmembrane region" description="Helical" evidence="8">
    <location>
        <begin position="74"/>
        <end position="91"/>
    </location>
</feature>
<comment type="function">
    <text evidence="8">Part of the MsrPQ system that repairs oxidized periplasmic proteins containing methionine sulfoxide residues (Met-O), using respiratory chain electrons. Thus protects these proteins from oxidative-stress damage caused by reactive species of oxygen and chlorine generated by the host defense mechanisms. MsrPQ is essential for the maintenance of envelope integrity under bleach stress, rescuing a wide series of structurally unrelated periplasmic proteins from methionine oxidation. MsrQ provides electrons for reduction to the reductase catalytic subunit MsrP, using the quinone pool of the respiratory chain.</text>
</comment>
<comment type="similarity">
    <text evidence="8">Belongs to the MsrQ family.</text>
</comment>
<dbReference type="PANTHER" id="PTHR36964">
    <property type="entry name" value="PROTEIN-METHIONINE-SULFOXIDE REDUCTASE HEME-BINDING SUBUNIT MSRQ"/>
    <property type="match status" value="1"/>
</dbReference>
<feature type="domain" description="Ferric oxidoreductase" evidence="9">
    <location>
        <begin position="43"/>
        <end position="155"/>
    </location>
</feature>
<sequence>MNVTLRRWVIFILGCLPLLFLVWGVYSQTLGGDPAKAIVLSTGEWTLRILLVTLAVSPLARYAHQRWIMVHRRMIGLFALFYALLHLLSYYQFILGGDLSLLGAEIVKRPYILVGAPAVIILITLGITSTKGWMKRLGKRWQTLHNFVYLALVLGWVHLFMQVRSSYYESFLYGALAVIVLSFRWPKLQKRYQSRQKRISH</sequence>
<feature type="transmembrane region" description="Helical" evidence="8">
    <location>
        <begin position="45"/>
        <end position="62"/>
    </location>
</feature>
<dbReference type="InterPro" id="IPR022837">
    <property type="entry name" value="MsrQ-like"/>
</dbReference>
<feature type="transmembrane region" description="Helical" evidence="8">
    <location>
        <begin position="141"/>
        <end position="161"/>
    </location>
</feature>
<keyword evidence="8" id="KW-0479">Metal-binding</keyword>
<dbReference type="Pfam" id="PF01794">
    <property type="entry name" value="Ferric_reduct"/>
    <property type="match status" value="1"/>
</dbReference>
<keyword evidence="11" id="KW-1185">Reference proteome</keyword>
<feature type="transmembrane region" description="Helical" evidence="8">
    <location>
        <begin position="7"/>
        <end position="25"/>
    </location>
</feature>
<keyword evidence="5 8" id="KW-1133">Transmembrane helix</keyword>
<evidence type="ECO:0000313" key="10">
    <source>
        <dbReference type="EMBL" id="RQW62405.1"/>
    </source>
</evidence>
<feature type="transmembrane region" description="Helical" evidence="8">
    <location>
        <begin position="167"/>
        <end position="185"/>
    </location>
</feature>
<dbReference type="AlphaFoldDB" id="A0A3N9TG00"/>
<keyword evidence="8" id="KW-0249">Electron transport</keyword>
<comment type="subunit">
    <text evidence="8">Heterodimer of a catalytic subunit (MsrP) and a heme-binding subunit (MsrQ).</text>
</comment>
<evidence type="ECO:0000256" key="1">
    <source>
        <dbReference type="ARBA" id="ARBA00004141"/>
    </source>
</evidence>
<comment type="caution">
    <text evidence="10">The sequence shown here is derived from an EMBL/GenBank/DDBJ whole genome shotgun (WGS) entry which is preliminary data.</text>
</comment>
<reference evidence="10 11" key="1">
    <citation type="submission" date="2018-11" db="EMBL/GenBank/DDBJ databases">
        <title>Vibrio LJC006 sp. nov., isolated from seawater during the bloom of the enteromorpha.</title>
        <authorList>
            <person name="Liang J."/>
        </authorList>
    </citation>
    <scope>NUCLEOTIDE SEQUENCE [LARGE SCALE GENOMIC DNA]</scope>
    <source>
        <strain evidence="10 11">LJC006</strain>
    </source>
</reference>
<dbReference type="GO" id="GO:0009055">
    <property type="term" value="F:electron transfer activity"/>
    <property type="evidence" value="ECO:0007669"/>
    <property type="project" value="UniProtKB-UniRule"/>
</dbReference>
<accession>A0A3N9TG00</accession>
<keyword evidence="8" id="KW-1003">Cell membrane</keyword>
<keyword evidence="7 8" id="KW-0472">Membrane</keyword>
<dbReference type="GO" id="GO:0010181">
    <property type="term" value="F:FMN binding"/>
    <property type="evidence" value="ECO:0007669"/>
    <property type="project" value="UniProtKB-UniRule"/>
</dbReference>
<dbReference type="EMBL" id="RJVQ01000006">
    <property type="protein sequence ID" value="RQW62405.1"/>
    <property type="molecule type" value="Genomic_DNA"/>
</dbReference>
<dbReference type="RefSeq" id="WP_124937944.1">
    <property type="nucleotide sequence ID" value="NZ_RJVQ01000006.1"/>
</dbReference>
<evidence type="ECO:0000256" key="4">
    <source>
        <dbReference type="ARBA" id="ARBA00022692"/>
    </source>
</evidence>
<protein>
    <recommendedName>
        <fullName evidence="8">Protein-methionine-sulfoxide reductase heme-binding subunit MsrQ</fullName>
    </recommendedName>
    <alternativeName>
        <fullName evidence="8">Flavocytochrome MsrQ</fullName>
    </alternativeName>
</protein>
<evidence type="ECO:0000259" key="9">
    <source>
        <dbReference type="Pfam" id="PF01794"/>
    </source>
</evidence>
<dbReference type="InterPro" id="IPR013130">
    <property type="entry name" value="Fe3_Rdtase_TM_dom"/>
</dbReference>
<comment type="cofactor">
    <cofactor evidence="8">
        <name>heme b</name>
        <dbReference type="ChEBI" id="CHEBI:60344"/>
    </cofactor>
    <text evidence="8">Binds 1 heme b (iron(II)-protoporphyrin IX) group per subunit.</text>
</comment>
<comment type="subcellular location">
    <subcellularLocation>
        <location evidence="8">Cell membrane</location>
        <topology evidence="8">Multi-pass membrane protein</topology>
    </subcellularLocation>
    <subcellularLocation>
        <location evidence="1">Membrane</location>
        <topology evidence="1">Multi-pass membrane protein</topology>
    </subcellularLocation>
</comment>
<evidence type="ECO:0000313" key="11">
    <source>
        <dbReference type="Proteomes" id="UP000281112"/>
    </source>
</evidence>
<dbReference type="GO" id="GO:0005886">
    <property type="term" value="C:plasma membrane"/>
    <property type="evidence" value="ECO:0007669"/>
    <property type="project" value="UniProtKB-SubCell"/>
</dbReference>
<dbReference type="GO" id="GO:0046872">
    <property type="term" value="F:metal ion binding"/>
    <property type="evidence" value="ECO:0007669"/>
    <property type="project" value="UniProtKB-KW"/>
</dbReference>
<keyword evidence="2 8" id="KW-0813">Transport</keyword>
<dbReference type="GO" id="GO:0016679">
    <property type="term" value="F:oxidoreductase activity, acting on diphenols and related substances as donors"/>
    <property type="evidence" value="ECO:0007669"/>
    <property type="project" value="TreeGrafter"/>
</dbReference>
<dbReference type="Proteomes" id="UP000281112">
    <property type="component" value="Unassembled WGS sequence"/>
</dbReference>
<evidence type="ECO:0000256" key="8">
    <source>
        <dbReference type="HAMAP-Rule" id="MF_01207"/>
    </source>
</evidence>
<dbReference type="PANTHER" id="PTHR36964:SF1">
    <property type="entry name" value="PROTEIN-METHIONINE-SULFOXIDE REDUCTASE HEME-BINDING SUBUNIT MSRQ"/>
    <property type="match status" value="1"/>
</dbReference>
<evidence type="ECO:0000256" key="7">
    <source>
        <dbReference type="ARBA" id="ARBA00023136"/>
    </source>
</evidence>
<dbReference type="HAMAP" id="MF_01207">
    <property type="entry name" value="MsrQ"/>
    <property type="match status" value="1"/>
</dbReference>
<organism evidence="10 11">
    <name type="scientific">Vibrio viridaestus</name>
    <dbReference type="NCBI Taxonomy" id="2487322"/>
    <lineage>
        <taxon>Bacteria</taxon>
        <taxon>Pseudomonadati</taxon>
        <taxon>Pseudomonadota</taxon>
        <taxon>Gammaproteobacteria</taxon>
        <taxon>Vibrionales</taxon>
        <taxon>Vibrionaceae</taxon>
        <taxon>Vibrio</taxon>
    </lineage>
</organism>
<dbReference type="GO" id="GO:0020037">
    <property type="term" value="F:heme binding"/>
    <property type="evidence" value="ECO:0007669"/>
    <property type="project" value="UniProtKB-UniRule"/>
</dbReference>
<dbReference type="OrthoDB" id="9788328at2"/>
<dbReference type="GO" id="GO:0030091">
    <property type="term" value="P:protein repair"/>
    <property type="evidence" value="ECO:0007669"/>
    <property type="project" value="UniProtKB-UniRule"/>
</dbReference>
<evidence type="ECO:0000256" key="6">
    <source>
        <dbReference type="ARBA" id="ARBA00023004"/>
    </source>
</evidence>
<keyword evidence="3 8" id="KW-0349">Heme</keyword>
<proteinExistence type="inferred from homology"/>
<evidence type="ECO:0000256" key="2">
    <source>
        <dbReference type="ARBA" id="ARBA00022448"/>
    </source>
</evidence>
<feature type="transmembrane region" description="Helical" evidence="8">
    <location>
        <begin position="111"/>
        <end position="129"/>
    </location>
</feature>
<keyword evidence="8" id="KW-0285">Flavoprotein</keyword>
<gene>
    <name evidence="8" type="primary">msrQ</name>
    <name evidence="10" type="ORF">EES38_14610</name>
</gene>
<evidence type="ECO:0000256" key="5">
    <source>
        <dbReference type="ARBA" id="ARBA00022989"/>
    </source>
</evidence>